<comment type="caution">
    <text evidence="1">The sequence shown here is derived from an EMBL/GenBank/DDBJ whole genome shotgun (WGS) entry which is preliminary data.</text>
</comment>
<dbReference type="EMBL" id="LAZR01038047">
    <property type="protein sequence ID" value="KKL20566.1"/>
    <property type="molecule type" value="Genomic_DNA"/>
</dbReference>
<reference evidence="1" key="1">
    <citation type="journal article" date="2015" name="Nature">
        <title>Complex archaea that bridge the gap between prokaryotes and eukaryotes.</title>
        <authorList>
            <person name="Spang A."/>
            <person name="Saw J.H."/>
            <person name="Jorgensen S.L."/>
            <person name="Zaremba-Niedzwiedzka K."/>
            <person name="Martijn J."/>
            <person name="Lind A.E."/>
            <person name="van Eijk R."/>
            <person name="Schleper C."/>
            <person name="Guy L."/>
            <person name="Ettema T.J."/>
        </authorList>
    </citation>
    <scope>NUCLEOTIDE SEQUENCE</scope>
</reference>
<evidence type="ECO:0000313" key="1">
    <source>
        <dbReference type="EMBL" id="KKL20566.1"/>
    </source>
</evidence>
<accession>A0A0F9DSC6</accession>
<organism evidence="1">
    <name type="scientific">marine sediment metagenome</name>
    <dbReference type="NCBI Taxonomy" id="412755"/>
    <lineage>
        <taxon>unclassified sequences</taxon>
        <taxon>metagenomes</taxon>
        <taxon>ecological metagenomes</taxon>
    </lineage>
</organism>
<gene>
    <name evidence="1" type="ORF">LCGC14_2454200</name>
</gene>
<name>A0A0F9DSC6_9ZZZZ</name>
<sequence>MGKLVILIALVLCPALSAGDIDKKFPDPVNLRSYGCIVNGPVWRTDHNDPRGQQRRVWTLTVWAAHRDPLAKKAVKDWKLWYSSRSKRAKALMDCDKWMERVAKKMKASRAQ</sequence>
<proteinExistence type="predicted"/>
<protein>
    <submittedName>
        <fullName evidence="1">Uncharacterized protein</fullName>
    </submittedName>
</protein>
<dbReference type="AlphaFoldDB" id="A0A0F9DSC6"/>